<dbReference type="PRINTS" id="PR00032">
    <property type="entry name" value="HTHARAC"/>
</dbReference>
<accession>A0A3G9IJD7</accession>
<evidence type="ECO:0000313" key="5">
    <source>
        <dbReference type="Proteomes" id="UP000275368"/>
    </source>
</evidence>
<evidence type="ECO:0000256" key="3">
    <source>
        <dbReference type="ARBA" id="ARBA00023163"/>
    </source>
</evidence>
<dbReference type="AlphaFoldDB" id="A0A3G9IJD7"/>
<sequence length="560" mass="63485">MHRLLIVDDEPVIVDGLMQYFQDAEQLELDVCKAYSANEALEIAMKTKIDIVICDIRMPGKSGLQLVEEVVVYWPSCRFILFTGHSEFEYVYKAIQSNVDNYILKTEGIEPIFKAVKAAVAKFDEESRKKDMLELAGLQMTAVEPLLKKEFFEALLYGENADDIWREWHFKGLTLKLDRGLPLLIVTGKVDAWDEKMSYTKKLDVFYSIQDLFAHHLSSLLIAEQIVHDHSDLVWFVQPVANTSKFVDPSGNTDWRGIVTYLKGMLETVQNGCRDLLGISLSFAVSRSAANWDDIRKEFDVLKAALKQLAFYGQVMAVVDLGMPDGLYKWEAGKPAVPQTAEFNKSLAALEKCLSTGNEAGAVGMTSELFGQIKSALAGNYLLGLEKYYLLLLAFVSHLNELNAHDKLSDDIRVASLSMMDLPVEWDNAESQFVKMVNSICFRKKEQVEKGENLLVERIHRFVHENMGADLSLARIAEAVFFNPSYLSRFYKQLTGRNLSDYINVTKTDAATHMLTNTQLKVNEIALKLGFESPSYFTAFFRKMKGATPQEYRDSHMLRK</sequence>
<dbReference type="InterPro" id="IPR009057">
    <property type="entry name" value="Homeodomain-like_sf"/>
</dbReference>
<keyword evidence="3" id="KW-0804">Transcription</keyword>
<protein>
    <submittedName>
        <fullName evidence="4">Uncharacterized protein</fullName>
    </submittedName>
</protein>
<evidence type="ECO:0000256" key="2">
    <source>
        <dbReference type="ARBA" id="ARBA00023125"/>
    </source>
</evidence>
<dbReference type="GO" id="GO:0000160">
    <property type="term" value="P:phosphorelay signal transduction system"/>
    <property type="evidence" value="ECO:0007669"/>
    <property type="project" value="InterPro"/>
</dbReference>
<proteinExistence type="predicted"/>
<dbReference type="Proteomes" id="UP000275368">
    <property type="component" value="Chromosome"/>
</dbReference>
<dbReference type="InterPro" id="IPR011006">
    <property type="entry name" value="CheY-like_superfamily"/>
</dbReference>
<dbReference type="Pfam" id="PF12833">
    <property type="entry name" value="HTH_18"/>
    <property type="match status" value="1"/>
</dbReference>
<dbReference type="PROSITE" id="PS01124">
    <property type="entry name" value="HTH_ARAC_FAMILY_2"/>
    <property type="match status" value="1"/>
</dbReference>
<keyword evidence="1" id="KW-0805">Transcription regulation</keyword>
<keyword evidence="5" id="KW-1185">Reference proteome</keyword>
<dbReference type="PROSITE" id="PS50110">
    <property type="entry name" value="RESPONSE_REGULATORY"/>
    <property type="match status" value="1"/>
</dbReference>
<evidence type="ECO:0000256" key="1">
    <source>
        <dbReference type="ARBA" id="ARBA00023015"/>
    </source>
</evidence>
<dbReference type="OrthoDB" id="2543932at2"/>
<dbReference type="KEGG" id="pbk:Back11_03650"/>
<gene>
    <name evidence="4" type="ORF">Back11_03650</name>
</gene>
<dbReference type="InterPro" id="IPR020449">
    <property type="entry name" value="Tscrpt_reg_AraC-type_HTH"/>
</dbReference>
<evidence type="ECO:0000313" key="4">
    <source>
        <dbReference type="EMBL" id="BBH19020.1"/>
    </source>
</evidence>
<keyword evidence="2" id="KW-0238">DNA-binding</keyword>
<dbReference type="SUPFAM" id="SSF46689">
    <property type="entry name" value="Homeodomain-like"/>
    <property type="match status" value="2"/>
</dbReference>
<dbReference type="CDD" id="cd17536">
    <property type="entry name" value="REC_YesN-like"/>
    <property type="match status" value="1"/>
</dbReference>
<dbReference type="PANTHER" id="PTHR43280:SF10">
    <property type="entry name" value="REGULATORY PROTEIN POCR"/>
    <property type="match status" value="1"/>
</dbReference>
<dbReference type="Gene3D" id="1.10.10.60">
    <property type="entry name" value="Homeodomain-like"/>
    <property type="match status" value="2"/>
</dbReference>
<dbReference type="InterPro" id="IPR001789">
    <property type="entry name" value="Sig_transdc_resp-reg_receiver"/>
</dbReference>
<reference evidence="4 5" key="1">
    <citation type="submission" date="2018-11" db="EMBL/GenBank/DDBJ databases">
        <title>Complete genome sequence of Paenibacillus baekrokdamisoli strain KCTC 33723.</title>
        <authorList>
            <person name="Kang S.W."/>
            <person name="Lee K.C."/>
            <person name="Kim K.K."/>
            <person name="Kim J.S."/>
            <person name="Kim D.S."/>
            <person name="Ko S.H."/>
            <person name="Yang S.H."/>
            <person name="Lee J.S."/>
        </authorList>
    </citation>
    <scope>NUCLEOTIDE SEQUENCE [LARGE SCALE GENOMIC DNA]</scope>
    <source>
        <strain evidence="4 5">KCTC 33723</strain>
    </source>
</reference>
<dbReference type="GO" id="GO:0003700">
    <property type="term" value="F:DNA-binding transcription factor activity"/>
    <property type="evidence" value="ECO:0007669"/>
    <property type="project" value="InterPro"/>
</dbReference>
<dbReference type="RefSeq" id="WP_125653431.1">
    <property type="nucleotide sequence ID" value="NZ_AP019308.1"/>
</dbReference>
<dbReference type="PANTHER" id="PTHR43280">
    <property type="entry name" value="ARAC-FAMILY TRANSCRIPTIONAL REGULATOR"/>
    <property type="match status" value="1"/>
</dbReference>
<dbReference type="SMART" id="SM00448">
    <property type="entry name" value="REC"/>
    <property type="match status" value="1"/>
</dbReference>
<name>A0A3G9IJD7_9BACL</name>
<organism evidence="4 5">
    <name type="scientific">Paenibacillus baekrokdamisoli</name>
    <dbReference type="NCBI Taxonomy" id="1712516"/>
    <lineage>
        <taxon>Bacteria</taxon>
        <taxon>Bacillati</taxon>
        <taxon>Bacillota</taxon>
        <taxon>Bacilli</taxon>
        <taxon>Bacillales</taxon>
        <taxon>Paenibacillaceae</taxon>
        <taxon>Paenibacillus</taxon>
    </lineage>
</organism>
<dbReference type="Gene3D" id="3.40.50.2300">
    <property type="match status" value="1"/>
</dbReference>
<dbReference type="InterPro" id="IPR018060">
    <property type="entry name" value="HTH_AraC"/>
</dbReference>
<dbReference type="EMBL" id="AP019308">
    <property type="protein sequence ID" value="BBH19020.1"/>
    <property type="molecule type" value="Genomic_DNA"/>
</dbReference>
<dbReference type="GO" id="GO:0043565">
    <property type="term" value="F:sequence-specific DNA binding"/>
    <property type="evidence" value="ECO:0007669"/>
    <property type="project" value="InterPro"/>
</dbReference>
<dbReference type="Pfam" id="PF00072">
    <property type="entry name" value="Response_reg"/>
    <property type="match status" value="1"/>
</dbReference>
<dbReference type="SUPFAM" id="SSF52172">
    <property type="entry name" value="CheY-like"/>
    <property type="match status" value="1"/>
</dbReference>
<dbReference type="SMART" id="SM00342">
    <property type="entry name" value="HTH_ARAC"/>
    <property type="match status" value="1"/>
</dbReference>